<geneLocation type="mitochondrion" evidence="1"/>
<proteinExistence type="predicted"/>
<organism evidence="1">
    <name type="scientific">Marchantia polymorpha subsp. ruderalis</name>
    <dbReference type="NCBI Taxonomy" id="1480154"/>
    <lineage>
        <taxon>Eukaryota</taxon>
        <taxon>Viridiplantae</taxon>
        <taxon>Streptophyta</taxon>
        <taxon>Embryophyta</taxon>
        <taxon>Marchantiophyta</taxon>
        <taxon>Marchantiopsida</taxon>
        <taxon>Marchantiidae</taxon>
        <taxon>Marchantiales</taxon>
        <taxon>Marchantiaceae</taxon>
        <taxon>Marchantia</taxon>
    </lineage>
</organism>
<sequence>MILHKCGLPYFASETEKLIKHLKTSHKVKLGPQKLKKCFIVFKDAVLDTITGRVEEFSPDRFCNAKLPYNIGISQLEDIPCPDIPGDLCPTFTEFLDSFTVGKDDLKKFIRAYFNRLLRSDNSSQRFLYMMGPTGTGKSVFSLLSEALVGSINTCHTTLARMNQPLGFNLIQFKEDVNCC</sequence>
<reference evidence="1" key="1">
    <citation type="journal article" date="2017" name="Cell">
        <title>Insights into land plant evolution garnered from the Marchantia polymorpha genome.</title>
        <authorList>
            <person name="Bowman J.L."/>
            <person name="Kohchi T."/>
            <person name="Yamato K.T."/>
            <person name="Jenkins J."/>
            <person name="Shu S."/>
            <person name="Ishizaki K."/>
            <person name="Yamaoka S."/>
            <person name="Nishihama R."/>
            <person name="Nakamura Y."/>
            <person name="Berger F."/>
            <person name="Adam C."/>
            <person name="Aki S.S."/>
            <person name="Althoff F."/>
            <person name="Araki T."/>
            <person name="Arteaga-Vazquez M.A."/>
            <person name="Balasubrmanian S."/>
            <person name="Barry K."/>
            <person name="Bauer D."/>
            <person name="Boehm C.R."/>
            <person name="Briginshaw L."/>
            <person name="Caballero-Perez J."/>
            <person name="Catarino B."/>
            <person name="Chen F."/>
            <person name="Chiyoda S."/>
            <person name="Chovatia M."/>
            <person name="Davies K.M."/>
            <person name="Delmans M."/>
            <person name="Demura T."/>
            <person name="Dierschke T."/>
            <person name="Dolan L."/>
            <person name="Dorantes-Acosta A.E."/>
            <person name="Eklund D.M."/>
            <person name="Florent S.N."/>
            <person name="Flores-Sandoval E."/>
            <person name="Fujiyama A."/>
            <person name="Fukuzawa H."/>
            <person name="Galik B."/>
            <person name="Grimanelli D."/>
            <person name="Grimwood J."/>
            <person name="Grossniklaus U."/>
            <person name="Hamada T."/>
            <person name="Haseloff J."/>
            <person name="Hetherington A.J."/>
            <person name="Higo A."/>
            <person name="Hirakawa Y."/>
            <person name="Hundley H.N."/>
            <person name="Ikeda Y."/>
            <person name="Inoue K."/>
            <person name="Inoue S.I."/>
            <person name="Ishida S."/>
            <person name="Jia Q."/>
            <person name="Kakita M."/>
            <person name="Kanazawa T."/>
            <person name="Kawai Y."/>
            <person name="Kawashima T."/>
            <person name="Kennedy M."/>
            <person name="Kinose K."/>
            <person name="Kinoshita T."/>
            <person name="Kohara Y."/>
            <person name="Koide E."/>
            <person name="Komatsu K."/>
            <person name="Kopischke S."/>
            <person name="Kubo M."/>
            <person name="Kyozuka J."/>
            <person name="Lagercrantz U."/>
            <person name="Lin S.S."/>
            <person name="Lindquist E."/>
            <person name="Lipzen A.M."/>
            <person name="Lu C.W."/>
            <person name="De Luna E."/>
            <person name="Martienssen R.A."/>
            <person name="Minamino N."/>
            <person name="Mizutani M."/>
            <person name="Mizutani M."/>
            <person name="Mochizuki N."/>
            <person name="Monte I."/>
            <person name="Mosher R."/>
            <person name="Nagasaki H."/>
            <person name="Nakagami H."/>
            <person name="Naramoto S."/>
            <person name="Nishitani K."/>
            <person name="Ohtani M."/>
            <person name="Okamoto T."/>
            <person name="Okumura M."/>
            <person name="Phillips J."/>
            <person name="Pollak B."/>
            <person name="Reinders A."/>
            <person name="Rovekamp M."/>
            <person name="Sano R."/>
            <person name="Sawa S."/>
            <person name="Schmid M.W."/>
            <person name="Shirakawa M."/>
            <person name="Solano R."/>
            <person name="Spunde A."/>
            <person name="Suetsugu N."/>
            <person name="Sugano S."/>
            <person name="Sugiyama A."/>
            <person name="Sun R."/>
            <person name="Suzuki Y."/>
            <person name="Takenaka M."/>
            <person name="Takezawa D."/>
            <person name="Tomogane H."/>
            <person name="Tsuzuki M."/>
            <person name="Ueda T."/>
            <person name="Umeda M."/>
            <person name="Ward J.M."/>
            <person name="Watanabe Y."/>
            <person name="Yazaki K."/>
            <person name="Yokoyama R."/>
            <person name="Yoshitake Y."/>
            <person name="Yotsui I."/>
            <person name="Zachgo S."/>
            <person name="Schmutz J."/>
        </authorList>
    </citation>
    <scope>NUCLEOTIDE SEQUENCE</scope>
    <source>
        <strain evidence="1">Kitashirakawa-2</strain>
    </source>
</reference>
<name>A0A2Z6DTC6_MARPO</name>
<gene>
    <name evidence="1" type="primary">orf180</name>
    <name evidence="1" type="ORF">MpKit2_Mp015</name>
</gene>
<accession>A0A2Z6DTC6</accession>
<dbReference type="GeneID" id="36495468"/>
<dbReference type="RefSeq" id="YP_009479690.1">
    <property type="nucleotide sequence ID" value="NC_037508.1"/>
</dbReference>
<dbReference type="AlphaFoldDB" id="A0A2Z6DTC6"/>
<dbReference type="EMBL" id="LC192147">
    <property type="protein sequence ID" value="BBD75152.1"/>
    <property type="molecule type" value="Genomic_DNA"/>
</dbReference>
<evidence type="ECO:0000313" key="1">
    <source>
        <dbReference type="EMBL" id="BBD75152.1"/>
    </source>
</evidence>
<keyword evidence="1" id="KW-0496">Mitochondrion</keyword>
<protein>
    <submittedName>
        <fullName evidence="1">Uncharacterized protein</fullName>
    </submittedName>
</protein>